<evidence type="ECO:0000256" key="3">
    <source>
        <dbReference type="ARBA" id="ARBA00022741"/>
    </source>
</evidence>
<keyword evidence="1" id="KW-0963">Cytoplasm</keyword>
<evidence type="ECO:0000313" key="7">
    <source>
        <dbReference type="Proteomes" id="UP001208689"/>
    </source>
</evidence>
<evidence type="ECO:0000313" key="6">
    <source>
        <dbReference type="EMBL" id="UYP45567.1"/>
    </source>
</evidence>
<evidence type="ECO:0000256" key="4">
    <source>
        <dbReference type="ARBA" id="ARBA00022777"/>
    </source>
</evidence>
<dbReference type="InterPro" id="IPR027417">
    <property type="entry name" value="P-loop_NTPase"/>
</dbReference>
<dbReference type="GO" id="GO:0016301">
    <property type="term" value="F:kinase activity"/>
    <property type="evidence" value="ECO:0007669"/>
    <property type="project" value="UniProtKB-KW"/>
</dbReference>
<evidence type="ECO:0000256" key="1">
    <source>
        <dbReference type="ARBA" id="ARBA00022490"/>
    </source>
</evidence>
<name>A0ABY6HRR9_9ARCH</name>
<gene>
    <name evidence="6" type="ORF">NEF87_001852</name>
</gene>
<keyword evidence="7" id="KW-1185">Reference proteome</keyword>
<dbReference type="Pfam" id="PF13189">
    <property type="entry name" value="Cytidylate_kin2"/>
    <property type="match status" value="1"/>
</dbReference>
<dbReference type="EMBL" id="CP104013">
    <property type="protein sequence ID" value="UYP45567.1"/>
    <property type="molecule type" value="Genomic_DNA"/>
</dbReference>
<dbReference type="EC" id="2.7.4.25" evidence="6"/>
<dbReference type="NCBIfam" id="TIGR02173">
    <property type="entry name" value="cyt_kin_arch"/>
    <property type="match status" value="1"/>
</dbReference>
<sequence length="183" mass="21195">MNFSFAGLHGTGKSTIAKKVADHLNYTFYSTGMAFRELAKEKNMSLEDFSLYAEDHFEIDKELDGKILKLAQTGENYVFEGQLPTYMLGELKDFAILLVCDEKVRIERMMDRDVRTFEAQRHETLVREESERQRFIDIYQIDVLDPATMHNTFDLIINTTHLGINAIFNICITALTEFIHGQR</sequence>
<dbReference type="InterPro" id="IPR011892">
    <property type="entry name" value="Cyt_kin_arch"/>
</dbReference>
<keyword evidence="4 6" id="KW-0418">Kinase</keyword>
<dbReference type="Proteomes" id="UP001208689">
    <property type="component" value="Chromosome"/>
</dbReference>
<proteinExistence type="predicted"/>
<dbReference type="SUPFAM" id="SSF52540">
    <property type="entry name" value="P-loop containing nucleoside triphosphate hydrolases"/>
    <property type="match status" value="1"/>
</dbReference>
<keyword evidence="5" id="KW-0067">ATP-binding</keyword>
<keyword evidence="2 6" id="KW-0808">Transferase</keyword>
<reference evidence="6" key="1">
    <citation type="submission" date="2022-09" db="EMBL/GenBank/DDBJ databases">
        <title>Actin cytoskeleton and complex cell architecture in an #Asgard archaeon.</title>
        <authorList>
            <person name="Ponce Toledo R.I."/>
            <person name="Schleper C."/>
            <person name="Rodrigues Oliveira T."/>
            <person name="Wollweber F."/>
            <person name="Xu J."/>
            <person name="Rittmann S."/>
            <person name="Klingl A."/>
            <person name="Pilhofer M."/>
        </authorList>
    </citation>
    <scope>NUCLEOTIDE SEQUENCE</scope>
    <source>
        <strain evidence="6">B-35</strain>
    </source>
</reference>
<evidence type="ECO:0000256" key="2">
    <source>
        <dbReference type="ARBA" id="ARBA00022679"/>
    </source>
</evidence>
<organism evidence="6 7">
    <name type="scientific">Candidatus Lokiarchaeum ossiferum</name>
    <dbReference type="NCBI Taxonomy" id="2951803"/>
    <lineage>
        <taxon>Archaea</taxon>
        <taxon>Promethearchaeati</taxon>
        <taxon>Promethearchaeota</taxon>
        <taxon>Promethearchaeia</taxon>
        <taxon>Promethearchaeales</taxon>
        <taxon>Promethearchaeaceae</taxon>
        <taxon>Candidatus Lokiarchaeum</taxon>
    </lineage>
</organism>
<dbReference type="Gene3D" id="3.40.50.300">
    <property type="entry name" value="P-loop containing nucleotide triphosphate hydrolases"/>
    <property type="match status" value="1"/>
</dbReference>
<accession>A0ABY6HRR9</accession>
<keyword evidence="3" id="KW-0547">Nucleotide-binding</keyword>
<protein>
    <submittedName>
        <fullName evidence="6">Cytidylate kinase</fullName>
        <ecNumber evidence="6">2.7.4.25</ecNumber>
    </submittedName>
</protein>
<evidence type="ECO:0000256" key="5">
    <source>
        <dbReference type="ARBA" id="ARBA00022840"/>
    </source>
</evidence>